<accession>A0A0A2A7I4</accession>
<keyword evidence="4 5" id="KW-0472">Membrane</keyword>
<protein>
    <recommendedName>
        <fullName evidence="8">DoxX family protein</fullName>
    </recommendedName>
</protein>
<evidence type="ECO:0000256" key="2">
    <source>
        <dbReference type="ARBA" id="ARBA00022692"/>
    </source>
</evidence>
<comment type="subcellular location">
    <subcellularLocation>
        <location evidence="1">Membrane</location>
        <topology evidence="1">Multi-pass membrane protein</topology>
    </subcellularLocation>
</comment>
<dbReference type="GO" id="GO:0016020">
    <property type="term" value="C:membrane"/>
    <property type="evidence" value="ECO:0007669"/>
    <property type="project" value="UniProtKB-SubCell"/>
</dbReference>
<feature type="transmembrane region" description="Helical" evidence="5">
    <location>
        <begin position="76"/>
        <end position="94"/>
    </location>
</feature>
<dbReference type="Proteomes" id="UP000030445">
    <property type="component" value="Unassembled WGS sequence"/>
</dbReference>
<feature type="transmembrane region" description="Helical" evidence="5">
    <location>
        <begin position="48"/>
        <end position="69"/>
    </location>
</feature>
<gene>
    <name evidence="6" type="ORF">EU96_0976</name>
</gene>
<organism evidence="6 7">
    <name type="scientific">Prochlorococcus marinus str. MIT 9302</name>
    <dbReference type="NCBI Taxonomy" id="74545"/>
    <lineage>
        <taxon>Bacteria</taxon>
        <taxon>Bacillati</taxon>
        <taxon>Cyanobacteriota</taxon>
        <taxon>Cyanophyceae</taxon>
        <taxon>Synechococcales</taxon>
        <taxon>Prochlorococcaceae</taxon>
        <taxon>Prochlorococcus</taxon>
    </lineage>
</organism>
<evidence type="ECO:0000313" key="7">
    <source>
        <dbReference type="Proteomes" id="UP000030445"/>
    </source>
</evidence>
<evidence type="ECO:0008006" key="8">
    <source>
        <dbReference type="Google" id="ProtNLM"/>
    </source>
</evidence>
<evidence type="ECO:0000256" key="4">
    <source>
        <dbReference type="ARBA" id="ARBA00023136"/>
    </source>
</evidence>
<evidence type="ECO:0000256" key="5">
    <source>
        <dbReference type="SAM" id="Phobius"/>
    </source>
</evidence>
<keyword evidence="3 5" id="KW-1133">Transmembrane helix</keyword>
<dbReference type="RefSeq" id="WP_032526647.1">
    <property type="nucleotide sequence ID" value="NZ_CP138951.1"/>
</dbReference>
<comment type="caution">
    <text evidence="6">The sequence shown here is derived from an EMBL/GenBank/DDBJ whole genome shotgun (WGS) entry which is preliminary data.</text>
</comment>
<dbReference type="OrthoDB" id="495902at2"/>
<dbReference type="AlphaFoldDB" id="A0A0A2A7I4"/>
<proteinExistence type="predicted"/>
<keyword evidence="2 5" id="KW-0812">Transmembrane</keyword>
<dbReference type="STRING" id="74545.EU96_0976"/>
<name>A0A0A2A7I4_PROMR</name>
<dbReference type="eggNOG" id="COG2259">
    <property type="taxonomic scope" value="Bacteria"/>
</dbReference>
<evidence type="ECO:0000313" key="6">
    <source>
        <dbReference type="EMBL" id="KGF97862.1"/>
    </source>
</evidence>
<evidence type="ECO:0000256" key="1">
    <source>
        <dbReference type="ARBA" id="ARBA00004141"/>
    </source>
</evidence>
<sequence>MNFKRFYSLNFLSKLLLSAIFVNAIPSKITDFGSQAQYITSKGFPEPLSNLLLLAAIALLISGSILLIFSNKTKLACSLLLIFLVPTTIIFHLVPFQGMAIARNLSLIGGLLVAIDKTSINSLNKDEESREIEYSDLNEDN</sequence>
<dbReference type="EMBL" id="JNAM01000009">
    <property type="protein sequence ID" value="KGF97862.1"/>
    <property type="molecule type" value="Genomic_DNA"/>
</dbReference>
<dbReference type="Pfam" id="PF02077">
    <property type="entry name" value="SURF4"/>
    <property type="match status" value="1"/>
</dbReference>
<dbReference type="InterPro" id="IPR002995">
    <property type="entry name" value="Surf4"/>
</dbReference>
<evidence type="ECO:0000256" key="3">
    <source>
        <dbReference type="ARBA" id="ARBA00022989"/>
    </source>
</evidence>
<reference evidence="7" key="1">
    <citation type="journal article" date="2014" name="Sci. Data">
        <title>Genomes of diverse isolates of the marine cyanobacterium Prochlorococcus.</title>
        <authorList>
            <person name="Biller S."/>
            <person name="Berube P."/>
            <person name="Thompson J."/>
            <person name="Kelly L."/>
            <person name="Roggensack S."/>
            <person name="Awad L."/>
            <person name="Roache-Johnson K."/>
            <person name="Ding H."/>
            <person name="Giovannoni S.J."/>
            <person name="Moore L.R."/>
            <person name="Chisholm S.W."/>
        </authorList>
    </citation>
    <scope>NUCLEOTIDE SEQUENCE [LARGE SCALE GENOMIC DNA]</scope>
    <source>
        <strain evidence="7">MIT 9302</strain>
    </source>
</reference>